<evidence type="ECO:0000256" key="1">
    <source>
        <dbReference type="SAM" id="MobiDB-lite"/>
    </source>
</evidence>
<dbReference type="EMBL" id="AP028909">
    <property type="protein sequence ID" value="BES88797.1"/>
    <property type="molecule type" value="Genomic_DNA"/>
</dbReference>
<organism evidence="2 3">
    <name type="scientific">Nesidiocoris tenuis</name>
    <dbReference type="NCBI Taxonomy" id="355587"/>
    <lineage>
        <taxon>Eukaryota</taxon>
        <taxon>Metazoa</taxon>
        <taxon>Ecdysozoa</taxon>
        <taxon>Arthropoda</taxon>
        <taxon>Hexapoda</taxon>
        <taxon>Insecta</taxon>
        <taxon>Pterygota</taxon>
        <taxon>Neoptera</taxon>
        <taxon>Paraneoptera</taxon>
        <taxon>Hemiptera</taxon>
        <taxon>Heteroptera</taxon>
        <taxon>Panheteroptera</taxon>
        <taxon>Cimicomorpha</taxon>
        <taxon>Miridae</taxon>
        <taxon>Dicyphina</taxon>
        <taxon>Nesidiocoris</taxon>
    </lineage>
</organism>
<feature type="region of interest" description="Disordered" evidence="1">
    <location>
        <begin position="1"/>
        <end position="42"/>
    </location>
</feature>
<gene>
    <name evidence="2" type="ORF">NTJ_01604</name>
</gene>
<dbReference type="Proteomes" id="UP001307889">
    <property type="component" value="Chromosome 1"/>
</dbReference>
<proteinExistence type="predicted"/>
<sequence length="94" mass="10402">MMCEWGYQGERGRRARPGKAERRISASARLDTGPPGIRLGARRPTSVPVGVFHAKRPAPLGVTRHLRVQAVILRTTVENLGDGPSTYRDCHRLC</sequence>
<evidence type="ECO:0000313" key="2">
    <source>
        <dbReference type="EMBL" id="BES88797.1"/>
    </source>
</evidence>
<protein>
    <submittedName>
        <fullName evidence="2">Uncharacterized protein</fullName>
    </submittedName>
</protein>
<accession>A0ABN7A905</accession>
<keyword evidence="3" id="KW-1185">Reference proteome</keyword>
<evidence type="ECO:0000313" key="3">
    <source>
        <dbReference type="Proteomes" id="UP001307889"/>
    </source>
</evidence>
<name>A0ABN7A905_9HEMI</name>
<reference evidence="2 3" key="1">
    <citation type="submission" date="2023-09" db="EMBL/GenBank/DDBJ databases">
        <title>Nesidiocoris tenuis whole genome shotgun sequence.</title>
        <authorList>
            <person name="Shibata T."/>
            <person name="Shimoda M."/>
            <person name="Kobayashi T."/>
            <person name="Uehara T."/>
        </authorList>
    </citation>
    <scope>NUCLEOTIDE SEQUENCE [LARGE SCALE GENOMIC DNA]</scope>
    <source>
        <strain evidence="2 3">Japan</strain>
    </source>
</reference>